<evidence type="ECO:0000256" key="1">
    <source>
        <dbReference type="ARBA" id="ARBA00022690"/>
    </source>
</evidence>
<dbReference type="PROSITE" id="PS00282">
    <property type="entry name" value="KAZAL_1"/>
    <property type="match status" value="2"/>
</dbReference>
<dbReference type="Proteomes" id="UP000494256">
    <property type="component" value="Unassembled WGS sequence"/>
</dbReference>
<evidence type="ECO:0000256" key="2">
    <source>
        <dbReference type="ARBA" id="ARBA00022900"/>
    </source>
</evidence>
<name>A0A8S0ZRG4_ARCPL</name>
<evidence type="ECO:0000259" key="5">
    <source>
        <dbReference type="PROSITE" id="PS51465"/>
    </source>
</evidence>
<protein>
    <recommendedName>
        <fullName evidence="5">Kazal-like domain-containing protein</fullName>
    </recommendedName>
</protein>
<dbReference type="Pfam" id="PF00050">
    <property type="entry name" value="Kazal_1"/>
    <property type="match status" value="3"/>
</dbReference>
<gene>
    <name evidence="6" type="ORF">APLA_LOCUS6570</name>
</gene>
<accession>A0A8S0ZRG4</accession>
<feature type="domain" description="Kazal-like" evidence="5">
    <location>
        <begin position="73"/>
        <end position="122"/>
    </location>
</feature>
<proteinExistence type="predicted"/>
<organism evidence="6 7">
    <name type="scientific">Arctia plantaginis</name>
    <name type="common">Wood tiger moth</name>
    <name type="synonym">Phalaena plantaginis</name>
    <dbReference type="NCBI Taxonomy" id="874455"/>
    <lineage>
        <taxon>Eukaryota</taxon>
        <taxon>Metazoa</taxon>
        <taxon>Ecdysozoa</taxon>
        <taxon>Arthropoda</taxon>
        <taxon>Hexapoda</taxon>
        <taxon>Insecta</taxon>
        <taxon>Pterygota</taxon>
        <taxon>Neoptera</taxon>
        <taxon>Endopterygota</taxon>
        <taxon>Lepidoptera</taxon>
        <taxon>Glossata</taxon>
        <taxon>Ditrysia</taxon>
        <taxon>Noctuoidea</taxon>
        <taxon>Erebidae</taxon>
        <taxon>Arctiinae</taxon>
        <taxon>Arctia</taxon>
    </lineage>
</organism>
<dbReference type="GO" id="GO:0005576">
    <property type="term" value="C:extracellular region"/>
    <property type="evidence" value="ECO:0007669"/>
    <property type="project" value="TreeGrafter"/>
</dbReference>
<keyword evidence="1" id="KW-0646">Protease inhibitor</keyword>
<feature type="domain" description="Kazal-like" evidence="5">
    <location>
        <begin position="128"/>
        <end position="169"/>
    </location>
</feature>
<dbReference type="SUPFAM" id="SSF100895">
    <property type="entry name" value="Kazal-type serine protease inhibitors"/>
    <property type="match status" value="3"/>
</dbReference>
<evidence type="ECO:0000313" key="7">
    <source>
        <dbReference type="Proteomes" id="UP000494256"/>
    </source>
</evidence>
<feature type="chain" id="PRO_5035731644" description="Kazal-like domain-containing protein" evidence="4">
    <location>
        <begin position="21"/>
        <end position="184"/>
    </location>
</feature>
<dbReference type="OrthoDB" id="276029at2759"/>
<dbReference type="GO" id="GO:0030154">
    <property type="term" value="P:cell differentiation"/>
    <property type="evidence" value="ECO:0007669"/>
    <property type="project" value="TreeGrafter"/>
</dbReference>
<dbReference type="CDD" id="cd00104">
    <property type="entry name" value="KAZAL_FS"/>
    <property type="match status" value="3"/>
</dbReference>
<dbReference type="PANTHER" id="PTHR10913">
    <property type="entry name" value="FOLLISTATIN-RELATED"/>
    <property type="match status" value="1"/>
</dbReference>
<dbReference type="InterPro" id="IPR036058">
    <property type="entry name" value="Kazal_dom_sf"/>
</dbReference>
<evidence type="ECO:0000256" key="4">
    <source>
        <dbReference type="SAM" id="SignalP"/>
    </source>
</evidence>
<dbReference type="Gene3D" id="3.30.60.30">
    <property type="match status" value="3"/>
</dbReference>
<dbReference type="SMART" id="SM00280">
    <property type="entry name" value="KAZAL"/>
    <property type="match status" value="3"/>
</dbReference>
<keyword evidence="3" id="KW-1015">Disulfide bond</keyword>
<reference evidence="6 7" key="1">
    <citation type="submission" date="2020-04" db="EMBL/GenBank/DDBJ databases">
        <authorList>
            <person name="Wallbank WR R."/>
            <person name="Pardo Diaz C."/>
            <person name="Kozak K."/>
            <person name="Martin S."/>
            <person name="Jiggins C."/>
            <person name="Moest M."/>
            <person name="Warren A I."/>
            <person name="Byers J.R.P. K."/>
            <person name="Montejo-Kovacevich G."/>
            <person name="Yen C E."/>
        </authorList>
    </citation>
    <scope>NUCLEOTIDE SEQUENCE [LARGE SCALE GENOMIC DNA]</scope>
</reference>
<keyword evidence="4" id="KW-0732">Signal</keyword>
<comment type="caution">
    <text evidence="6">The sequence shown here is derived from an EMBL/GenBank/DDBJ whole genome shotgun (WGS) entry which is preliminary data.</text>
</comment>
<dbReference type="InterPro" id="IPR002350">
    <property type="entry name" value="Kazal_dom"/>
</dbReference>
<feature type="domain" description="Kazal-like" evidence="5">
    <location>
        <begin position="18"/>
        <end position="68"/>
    </location>
</feature>
<dbReference type="AlphaFoldDB" id="A0A8S0ZRG4"/>
<dbReference type="PANTHER" id="PTHR10913:SF45">
    <property type="entry name" value="FOLLISTATIN, ISOFORM A-RELATED"/>
    <property type="match status" value="1"/>
</dbReference>
<dbReference type="EMBL" id="CADEBD010000294">
    <property type="protein sequence ID" value="CAB3234354.1"/>
    <property type="molecule type" value="Genomic_DNA"/>
</dbReference>
<evidence type="ECO:0000256" key="3">
    <source>
        <dbReference type="ARBA" id="ARBA00023157"/>
    </source>
</evidence>
<dbReference type="InterPro" id="IPR050653">
    <property type="entry name" value="Prot_Inhib_GrowthFact_Antg"/>
</dbReference>
<evidence type="ECO:0000313" key="6">
    <source>
        <dbReference type="EMBL" id="CAB3234354.1"/>
    </source>
</evidence>
<dbReference type="PROSITE" id="PS51465">
    <property type="entry name" value="KAZAL_2"/>
    <property type="match status" value="3"/>
</dbReference>
<sequence>MDLRIGVLLIISAHICTTLALPPCTCTRNLNPVCGSDGVDYANPCLLECAVYTSGKQITIAKKGPCEGSLPRVVVPEDCVCPYLYSPVCGSDGKTYSNECEVRCQKLSNPSLQVDRVGPCKTEPVLVCPAILLPVCGSDGRTYSNSCELNSHTVQDPSLSVAHDGPCEDKVKVKDSQVESDVKP</sequence>
<keyword evidence="2" id="KW-0722">Serine protease inhibitor</keyword>
<feature type="signal peptide" evidence="4">
    <location>
        <begin position="1"/>
        <end position="20"/>
    </location>
</feature>